<gene>
    <name evidence="1" type="ORF">QBC35DRAFT_393683</name>
</gene>
<organism evidence="1 2">
    <name type="scientific">Podospora australis</name>
    <dbReference type="NCBI Taxonomy" id="1536484"/>
    <lineage>
        <taxon>Eukaryota</taxon>
        <taxon>Fungi</taxon>
        <taxon>Dikarya</taxon>
        <taxon>Ascomycota</taxon>
        <taxon>Pezizomycotina</taxon>
        <taxon>Sordariomycetes</taxon>
        <taxon>Sordariomycetidae</taxon>
        <taxon>Sordariales</taxon>
        <taxon>Podosporaceae</taxon>
        <taxon>Podospora</taxon>
    </lineage>
</organism>
<proteinExistence type="predicted"/>
<accession>A0AAN6WKI8</accession>
<evidence type="ECO:0000313" key="2">
    <source>
        <dbReference type="Proteomes" id="UP001302126"/>
    </source>
</evidence>
<dbReference type="AlphaFoldDB" id="A0AAN6WKI8"/>
<name>A0AAN6WKI8_9PEZI</name>
<keyword evidence="2" id="KW-1185">Reference proteome</keyword>
<evidence type="ECO:0008006" key="3">
    <source>
        <dbReference type="Google" id="ProtNLM"/>
    </source>
</evidence>
<dbReference type="EMBL" id="MU864542">
    <property type="protein sequence ID" value="KAK4183521.1"/>
    <property type="molecule type" value="Genomic_DNA"/>
</dbReference>
<sequence length="380" mass="43254">PNTPPVGVWVRGVGDITMPLSEVQARQLIEQSRQAPYGRGNETIVGTSVRDTWELDSSMFVCRDARWPAFLDGIKRSVAQAMGISIPIRAEIYKMLIYETGAMFKPHTDTEKIPGMFGSLVICLPSAHTGGTVLLKHCGQHKEFKTDGAPRSSWGCCQGRSHCLYHVLDHPYTKASIFVQYSENQRPAPGSILKDMTDDLPFEIFLALIEKKEQGECVYDSDGDRYSRHSNRESVHEFREIFTSNRRVETLLYLNGNEVMRNLKMNRRNFLQQNPFKKKGPEATHWYRAAALVLVPRYSVLKFLQDRCDHSKFTEEFDDSEFGSFDAVMKYYVQACASHYQASSALRNDFINLAQVAWRDFGPDPLGFDGDFDIEDGDTF</sequence>
<comment type="caution">
    <text evidence="1">The sequence shown here is derived from an EMBL/GenBank/DDBJ whole genome shotgun (WGS) entry which is preliminary data.</text>
</comment>
<dbReference type="PANTHER" id="PTHR33099">
    <property type="entry name" value="FE2OG DIOXYGENASE DOMAIN-CONTAINING PROTEIN"/>
    <property type="match status" value="1"/>
</dbReference>
<dbReference type="Gene3D" id="2.60.120.620">
    <property type="entry name" value="q2cbj1_9rhob like domain"/>
    <property type="match status" value="1"/>
</dbReference>
<protein>
    <recommendedName>
        <fullName evidence="3">Prolyl 4-hydroxylase alpha subunit Fe(2+) 2OG dioxygenase domain-containing protein</fullName>
    </recommendedName>
</protein>
<dbReference type="Proteomes" id="UP001302126">
    <property type="component" value="Unassembled WGS sequence"/>
</dbReference>
<feature type="non-terminal residue" evidence="1">
    <location>
        <position position="1"/>
    </location>
</feature>
<evidence type="ECO:0000313" key="1">
    <source>
        <dbReference type="EMBL" id="KAK4183521.1"/>
    </source>
</evidence>
<reference evidence="1" key="1">
    <citation type="journal article" date="2023" name="Mol. Phylogenet. Evol.">
        <title>Genome-scale phylogeny and comparative genomics of the fungal order Sordariales.</title>
        <authorList>
            <person name="Hensen N."/>
            <person name="Bonometti L."/>
            <person name="Westerberg I."/>
            <person name="Brannstrom I.O."/>
            <person name="Guillou S."/>
            <person name="Cros-Aarteil S."/>
            <person name="Calhoun S."/>
            <person name="Haridas S."/>
            <person name="Kuo A."/>
            <person name="Mondo S."/>
            <person name="Pangilinan J."/>
            <person name="Riley R."/>
            <person name="LaButti K."/>
            <person name="Andreopoulos B."/>
            <person name="Lipzen A."/>
            <person name="Chen C."/>
            <person name="Yan M."/>
            <person name="Daum C."/>
            <person name="Ng V."/>
            <person name="Clum A."/>
            <person name="Steindorff A."/>
            <person name="Ohm R.A."/>
            <person name="Martin F."/>
            <person name="Silar P."/>
            <person name="Natvig D.O."/>
            <person name="Lalanne C."/>
            <person name="Gautier V."/>
            <person name="Ament-Velasquez S.L."/>
            <person name="Kruys A."/>
            <person name="Hutchinson M.I."/>
            <person name="Powell A.J."/>
            <person name="Barry K."/>
            <person name="Miller A.N."/>
            <person name="Grigoriev I.V."/>
            <person name="Debuchy R."/>
            <person name="Gladieux P."/>
            <person name="Hiltunen Thoren M."/>
            <person name="Johannesson H."/>
        </authorList>
    </citation>
    <scope>NUCLEOTIDE SEQUENCE</scope>
    <source>
        <strain evidence="1">PSN309</strain>
    </source>
</reference>
<dbReference type="PANTHER" id="PTHR33099:SF7">
    <property type="entry name" value="MYND-TYPE DOMAIN-CONTAINING PROTEIN"/>
    <property type="match status" value="1"/>
</dbReference>
<reference evidence="1" key="2">
    <citation type="submission" date="2023-05" db="EMBL/GenBank/DDBJ databases">
        <authorList>
            <consortium name="Lawrence Berkeley National Laboratory"/>
            <person name="Steindorff A."/>
            <person name="Hensen N."/>
            <person name="Bonometti L."/>
            <person name="Westerberg I."/>
            <person name="Brannstrom I.O."/>
            <person name="Guillou S."/>
            <person name="Cros-Aarteil S."/>
            <person name="Calhoun S."/>
            <person name="Haridas S."/>
            <person name="Kuo A."/>
            <person name="Mondo S."/>
            <person name="Pangilinan J."/>
            <person name="Riley R."/>
            <person name="Labutti K."/>
            <person name="Andreopoulos B."/>
            <person name="Lipzen A."/>
            <person name="Chen C."/>
            <person name="Yanf M."/>
            <person name="Daum C."/>
            <person name="Ng V."/>
            <person name="Clum A."/>
            <person name="Ohm R."/>
            <person name="Martin F."/>
            <person name="Silar P."/>
            <person name="Natvig D."/>
            <person name="Lalanne C."/>
            <person name="Gautier V."/>
            <person name="Ament-Velasquez S.L."/>
            <person name="Kruys A."/>
            <person name="Hutchinson M.I."/>
            <person name="Powell A.J."/>
            <person name="Barry K."/>
            <person name="Miller A.N."/>
            <person name="Grigoriev I.V."/>
            <person name="Debuchy R."/>
            <person name="Gladieux P."/>
            <person name="Thoren M.H."/>
            <person name="Johannesson H."/>
        </authorList>
    </citation>
    <scope>NUCLEOTIDE SEQUENCE</scope>
    <source>
        <strain evidence="1">PSN309</strain>
    </source>
</reference>